<dbReference type="Pfam" id="PF22596">
    <property type="entry name" value="Scabin-like"/>
    <property type="match status" value="1"/>
</dbReference>
<sequence length="543" mass="59660">MRPLQALALLLASASMAFAKPARPAKPSQTPEPVWSHDVNTHVFDWRLLPSEDTEKALFKRNKPDGIHDGVPATRVAVDNNRGTRGVFYRGTNAPPSVVFQQGFIPTGNIMDIQNHLSYRGGSGYIALTIRTATADTYAYGRTGSRTPIGYVYVVRAMGLNDGYFFPPMYPNDHIVQANQEFGHPGPIAAGFILGAYELNGTGNRRWIANPNYQPPPNPNPGPGAGPGTAGGGLCVISRKRSDCDPWNNAEDTPLRRICPRFKSLEVQVQLSDEWFAGTWDTIGYDVGPTDHTQHYDLMAAPQKGAKGTSKVDLVKVFGTDTIDIQQGLYLTLTVQGVMGAHPNNDQFKIQTISIVGQCEDGNYTAGTEWTLNEWVRHPAKGEGTFAPYKLERFGKQYTNYAPNMTSTLCPVITGVNYDFYVGSDLFGAGTDDKVGFSMGLNSEVFLGQSFYRNYKSAGDVDMRKVFGMDKVPLANINALLFYQTGTAKDQWKIGGITLEATCESGQKLRMTKYQKIDVWSENPDGANVVYGGEVDPSMWRIL</sequence>
<dbReference type="OrthoDB" id="4868762at2759"/>
<name>A0A8E5MKJ8_USTVR</name>
<protein>
    <recommendedName>
        <fullName evidence="2">Pierisin-like domain-containing protein</fullName>
    </recommendedName>
</protein>
<organism evidence="3 4">
    <name type="scientific">Ustilaginoidea virens</name>
    <name type="common">Rice false smut fungus</name>
    <name type="synonym">Villosiclava virens</name>
    <dbReference type="NCBI Taxonomy" id="1159556"/>
    <lineage>
        <taxon>Eukaryota</taxon>
        <taxon>Fungi</taxon>
        <taxon>Dikarya</taxon>
        <taxon>Ascomycota</taxon>
        <taxon>Pezizomycotina</taxon>
        <taxon>Sordariomycetes</taxon>
        <taxon>Hypocreomycetidae</taxon>
        <taxon>Hypocreales</taxon>
        <taxon>Clavicipitaceae</taxon>
        <taxon>Ustilaginoidea</taxon>
    </lineage>
</organism>
<feature type="signal peptide" evidence="1">
    <location>
        <begin position="1"/>
        <end position="19"/>
    </location>
</feature>
<keyword evidence="4" id="KW-1185">Reference proteome</keyword>
<dbReference type="RefSeq" id="XP_043000435.1">
    <property type="nucleotide sequence ID" value="XM_043144500.1"/>
</dbReference>
<feature type="chain" id="PRO_5034943844" description="Pierisin-like domain-containing protein" evidence="1">
    <location>
        <begin position="20"/>
        <end position="543"/>
    </location>
</feature>
<dbReference type="GeneID" id="66067780"/>
<accession>A0A8E5MKJ8</accession>
<dbReference type="KEGG" id="uvi:66067780"/>
<evidence type="ECO:0000313" key="4">
    <source>
        <dbReference type="Proteomes" id="UP000027002"/>
    </source>
</evidence>
<proteinExistence type="predicted"/>
<evidence type="ECO:0000259" key="2">
    <source>
        <dbReference type="Pfam" id="PF22596"/>
    </source>
</evidence>
<dbReference type="SUPFAM" id="SSF56399">
    <property type="entry name" value="ADP-ribosylation"/>
    <property type="match status" value="1"/>
</dbReference>
<evidence type="ECO:0000256" key="1">
    <source>
        <dbReference type="SAM" id="SignalP"/>
    </source>
</evidence>
<gene>
    <name evidence="3" type="ORF">UV8b_07003</name>
</gene>
<reference evidence="3" key="1">
    <citation type="submission" date="2020-03" db="EMBL/GenBank/DDBJ databases">
        <title>A mixture of massive structural variations and highly conserved coding sequences in Ustilaginoidea virens genome.</title>
        <authorList>
            <person name="Zhang K."/>
            <person name="Zhao Z."/>
            <person name="Zhang Z."/>
            <person name="Li Y."/>
            <person name="Hsiang T."/>
            <person name="Sun W."/>
        </authorList>
    </citation>
    <scope>NUCLEOTIDE SEQUENCE</scope>
    <source>
        <strain evidence="3">UV-8b</strain>
    </source>
</reference>
<dbReference type="AlphaFoldDB" id="A0A8E5MKJ8"/>
<dbReference type="EMBL" id="CP072757">
    <property type="protein sequence ID" value="QUC22762.1"/>
    <property type="molecule type" value="Genomic_DNA"/>
</dbReference>
<feature type="domain" description="Pierisin-like" evidence="2">
    <location>
        <begin position="89"/>
        <end position="213"/>
    </location>
</feature>
<dbReference type="Proteomes" id="UP000027002">
    <property type="component" value="Chromosome 5"/>
</dbReference>
<dbReference type="Gene3D" id="3.90.210.10">
    <property type="entry name" value="Heat-Labile Enterotoxin, subunit A"/>
    <property type="match status" value="1"/>
</dbReference>
<evidence type="ECO:0000313" key="3">
    <source>
        <dbReference type="EMBL" id="QUC22762.1"/>
    </source>
</evidence>
<dbReference type="InterPro" id="IPR054695">
    <property type="entry name" value="Pierisin-like_dom"/>
</dbReference>
<keyword evidence="1" id="KW-0732">Signal</keyword>